<dbReference type="InterPro" id="IPR011051">
    <property type="entry name" value="RmlC_Cupin_sf"/>
</dbReference>
<dbReference type="AlphaFoldDB" id="A0A8H7P2L4"/>
<accession>A0A8H7P2L4</accession>
<dbReference type="Proteomes" id="UP000639403">
    <property type="component" value="Unassembled WGS sequence"/>
</dbReference>
<protein>
    <recommendedName>
        <fullName evidence="5">Cupin type-1 domain-containing protein</fullName>
    </recommendedName>
</protein>
<feature type="binding site" evidence="3">
    <location>
        <position position="337"/>
    </location>
    <ligand>
        <name>Mn(2+)</name>
        <dbReference type="ChEBI" id="CHEBI:29035"/>
        <label>2</label>
    </ligand>
</feature>
<keyword evidence="3" id="KW-0464">Manganese</keyword>
<feature type="binding site" evidence="3">
    <location>
        <position position="376"/>
    </location>
    <ligand>
        <name>Mn(2+)</name>
        <dbReference type="ChEBI" id="CHEBI:29035"/>
        <label>2</label>
    </ligand>
</feature>
<feature type="binding site" evidence="3">
    <location>
        <position position="156"/>
    </location>
    <ligand>
        <name>Mn(2+)</name>
        <dbReference type="ChEBI" id="CHEBI:29035"/>
        <label>1</label>
    </ligand>
</feature>
<feature type="chain" id="PRO_5034062333" description="Cupin type-1 domain-containing protein" evidence="4">
    <location>
        <begin position="25"/>
        <end position="440"/>
    </location>
</feature>
<proteinExistence type="predicted"/>
<evidence type="ECO:0000313" key="6">
    <source>
        <dbReference type="EMBL" id="KAF9814438.1"/>
    </source>
</evidence>
<feature type="signal peptide" evidence="4">
    <location>
        <begin position="1"/>
        <end position="24"/>
    </location>
</feature>
<evidence type="ECO:0000256" key="4">
    <source>
        <dbReference type="SAM" id="SignalP"/>
    </source>
</evidence>
<evidence type="ECO:0000259" key="5">
    <source>
        <dbReference type="SMART" id="SM00835"/>
    </source>
</evidence>
<gene>
    <name evidence="6" type="ORF">IEO21_05102</name>
</gene>
<feature type="binding site" evidence="3">
    <location>
        <position position="150"/>
    </location>
    <ligand>
        <name>Mn(2+)</name>
        <dbReference type="ChEBI" id="CHEBI:29035"/>
        <label>1</label>
    </ligand>
</feature>
<feature type="domain" description="Cupin type-1" evidence="5">
    <location>
        <begin position="107"/>
        <end position="250"/>
    </location>
</feature>
<dbReference type="InterPro" id="IPR051610">
    <property type="entry name" value="GPI/OXD"/>
</dbReference>
<dbReference type="Gene3D" id="2.60.120.10">
    <property type="entry name" value="Jelly Rolls"/>
    <property type="match status" value="2"/>
</dbReference>
<sequence>MRRQLVTRLQSLVVAAVCAASVTAIPLAPSLTESAPAYPSPTVPYATDDPNRELWNPLSNVDPQPIRGTLGADIIAQQNVPLQLQNSDLLAPPTTDHGSVPNIKWPFTLSHNRLHTGGWARQQNIHDLPISTEMAGVDMRLEAGAIRELHWHTAAEWAYVLKGSTQVSTVTPDGQNYVATANQGDLWYFPPGQPHSLQATAQDPDGTEFLLVFDNGEFSEDSTFLLTDWLAHVPKEVLVRNFQATKSAFDHIPDRELYIFPGVPPDPNAQPPSSPQGQTPLPYTFPLSQVEATKFPGGTTKIVDSTTFKVSKTMAVAEVTLEPGAMRELHWHPTQTEWDYFIEGYARVTVFAANADARTFDFQAGDIGYIPQSYGHYIENTGNTTLHFLEILKTDIDKFQDVSLAQWLALTPPAVVKAHLDVSDDTIAAFSKTKQRIVGK</sequence>
<comment type="caution">
    <text evidence="6">The sequence shown here is derived from an EMBL/GenBank/DDBJ whole genome shotgun (WGS) entry which is preliminary data.</text>
</comment>
<evidence type="ECO:0000256" key="3">
    <source>
        <dbReference type="PIRSR" id="PIRSR617774-2"/>
    </source>
</evidence>
<dbReference type="PANTHER" id="PTHR35848:SF9">
    <property type="entry name" value="SLL1358 PROTEIN"/>
    <property type="match status" value="1"/>
</dbReference>
<keyword evidence="1 3" id="KW-0479">Metal-binding</keyword>
<evidence type="ECO:0000256" key="2">
    <source>
        <dbReference type="PIRSR" id="PIRSR617774-1"/>
    </source>
</evidence>
<dbReference type="Pfam" id="PF00190">
    <property type="entry name" value="Cupin_1"/>
    <property type="match status" value="2"/>
</dbReference>
<dbReference type="InterPro" id="IPR017774">
    <property type="entry name" value="Bicupin_oxalate_deCO2ase/Oxase"/>
</dbReference>
<evidence type="ECO:0000256" key="1">
    <source>
        <dbReference type="ARBA" id="ARBA00022723"/>
    </source>
</evidence>
<dbReference type="EMBL" id="JADOXO010000086">
    <property type="protein sequence ID" value="KAF9814438.1"/>
    <property type="molecule type" value="Genomic_DNA"/>
</dbReference>
<name>A0A8H7P2L4_9APHY</name>
<feature type="domain" description="Cupin type-1" evidence="5">
    <location>
        <begin position="285"/>
        <end position="428"/>
    </location>
</feature>
<feature type="active site" description="Proton donor" evidence="2">
    <location>
        <position position="390"/>
    </location>
</feature>
<reference evidence="6" key="1">
    <citation type="submission" date="2020-11" db="EMBL/GenBank/DDBJ databases">
        <authorList>
            <person name="Koelle M."/>
            <person name="Horta M.A.C."/>
            <person name="Nowrousian M."/>
            <person name="Ohm R.A."/>
            <person name="Benz P."/>
            <person name="Pilgard A."/>
        </authorList>
    </citation>
    <scope>NUCLEOTIDE SEQUENCE</scope>
    <source>
        <strain evidence="6">FPRL280</strain>
    </source>
</reference>
<dbReference type="CDD" id="cd20305">
    <property type="entry name" value="cupin_OxDC_C"/>
    <property type="match status" value="1"/>
</dbReference>
<organism evidence="6 7">
    <name type="scientific">Rhodonia placenta</name>
    <dbReference type="NCBI Taxonomy" id="104341"/>
    <lineage>
        <taxon>Eukaryota</taxon>
        <taxon>Fungi</taxon>
        <taxon>Dikarya</taxon>
        <taxon>Basidiomycota</taxon>
        <taxon>Agaricomycotina</taxon>
        <taxon>Agaricomycetes</taxon>
        <taxon>Polyporales</taxon>
        <taxon>Adustoporiaceae</taxon>
        <taxon>Rhodonia</taxon>
    </lineage>
</organism>
<dbReference type="NCBIfam" id="TIGR03404">
    <property type="entry name" value="bicupin_oxalic"/>
    <property type="match status" value="1"/>
</dbReference>
<evidence type="ECO:0000313" key="7">
    <source>
        <dbReference type="Proteomes" id="UP000639403"/>
    </source>
</evidence>
<dbReference type="SUPFAM" id="SSF51182">
    <property type="entry name" value="RmlC-like cupins"/>
    <property type="match status" value="1"/>
</dbReference>
<feature type="binding site" evidence="3">
    <location>
        <position position="332"/>
    </location>
    <ligand>
        <name>Mn(2+)</name>
        <dbReference type="ChEBI" id="CHEBI:29035"/>
        <label>2</label>
    </ligand>
</feature>
<keyword evidence="4" id="KW-0732">Signal</keyword>
<comment type="cofactor">
    <cofactor evidence="3">
        <name>Mn(2+)</name>
        <dbReference type="ChEBI" id="CHEBI:29035"/>
    </cofactor>
    <text evidence="3">Binds 2 manganese ions per subunit.</text>
</comment>
<dbReference type="GO" id="GO:0046872">
    <property type="term" value="F:metal ion binding"/>
    <property type="evidence" value="ECO:0007669"/>
    <property type="project" value="UniProtKB-KW"/>
</dbReference>
<dbReference type="InterPro" id="IPR006045">
    <property type="entry name" value="Cupin_1"/>
</dbReference>
<feature type="binding site" evidence="3">
    <location>
        <position position="330"/>
    </location>
    <ligand>
        <name>Mn(2+)</name>
        <dbReference type="ChEBI" id="CHEBI:29035"/>
        <label>2</label>
    </ligand>
</feature>
<feature type="binding site" evidence="3">
    <location>
        <position position="195"/>
    </location>
    <ligand>
        <name>Mn(2+)</name>
        <dbReference type="ChEBI" id="CHEBI:29035"/>
        <label>1</label>
    </ligand>
</feature>
<dbReference type="CDD" id="cd20304">
    <property type="entry name" value="cupin_OxDC_N"/>
    <property type="match status" value="1"/>
</dbReference>
<feature type="binding site" evidence="3">
    <location>
        <position position="152"/>
    </location>
    <ligand>
        <name>Mn(2+)</name>
        <dbReference type="ChEBI" id="CHEBI:29035"/>
        <label>1</label>
    </ligand>
</feature>
<reference evidence="6" key="2">
    <citation type="journal article" name="Front. Microbiol.">
        <title>Degradative Capacity of Two Strains of Rhodonia placenta: From Phenotype to Genotype.</title>
        <authorList>
            <person name="Kolle M."/>
            <person name="Horta M.A.C."/>
            <person name="Nowrousian M."/>
            <person name="Ohm R.A."/>
            <person name="Benz J.P."/>
            <person name="Pilgard A."/>
        </authorList>
    </citation>
    <scope>NUCLEOTIDE SEQUENCE</scope>
    <source>
        <strain evidence="6">FPRL280</strain>
    </source>
</reference>
<dbReference type="PANTHER" id="PTHR35848">
    <property type="entry name" value="OXALATE-BINDING PROTEIN"/>
    <property type="match status" value="1"/>
</dbReference>
<dbReference type="GO" id="GO:0033609">
    <property type="term" value="P:oxalate metabolic process"/>
    <property type="evidence" value="ECO:0007669"/>
    <property type="project" value="InterPro"/>
</dbReference>
<dbReference type="SMART" id="SM00835">
    <property type="entry name" value="Cupin_1"/>
    <property type="match status" value="2"/>
</dbReference>
<dbReference type="InterPro" id="IPR014710">
    <property type="entry name" value="RmlC-like_jellyroll"/>
</dbReference>